<dbReference type="PANTHER" id="PTHR11362:SF13">
    <property type="entry name" value="PROTEIN TERMINAL FLOWER 1"/>
    <property type="match status" value="1"/>
</dbReference>
<dbReference type="GO" id="GO:0005634">
    <property type="term" value="C:nucleus"/>
    <property type="evidence" value="ECO:0007669"/>
    <property type="project" value="TreeGrafter"/>
</dbReference>
<sequence>MWADLVARHEGFAYLPCVVMVDFNSVLSPLEVEGGSSSWLAWQNNLGNCLVTVGLDDLKWPSTLSSALSDLMRNTLDTFQPDSTREDVLQLVDDANGVFSFPSAWESIRLHCPKRSWSDTLSWMEQFLTLFLSAVGMLCMLNVTCLGFDGVGQYLFLGWSSFVGGQCVDTRPRVEIKGGDMRTFYTLVMSDPDVPGPSDPYLKEHLHWLVTDIPGTTDATFGRELEIYETPRPNIGIHRFVFALFKQKGRQTVHNPPASRDYFSTRTFAAENDLDLPVAALYFNAQRETAARRR</sequence>
<gene>
    <name evidence="1" type="ORF">FPE_LOCUS27647</name>
</gene>
<dbReference type="GO" id="GO:0010228">
    <property type="term" value="P:vegetative to reproductive phase transition of meristem"/>
    <property type="evidence" value="ECO:0007669"/>
    <property type="project" value="TreeGrafter"/>
</dbReference>
<name>A0AAD2A866_9LAMI</name>
<dbReference type="SUPFAM" id="SSF49777">
    <property type="entry name" value="PEBP-like"/>
    <property type="match status" value="1"/>
</dbReference>
<dbReference type="Pfam" id="PF01161">
    <property type="entry name" value="PBP"/>
    <property type="match status" value="1"/>
</dbReference>
<organism evidence="1 2">
    <name type="scientific">Fraxinus pennsylvanica</name>
    <dbReference type="NCBI Taxonomy" id="56036"/>
    <lineage>
        <taxon>Eukaryota</taxon>
        <taxon>Viridiplantae</taxon>
        <taxon>Streptophyta</taxon>
        <taxon>Embryophyta</taxon>
        <taxon>Tracheophyta</taxon>
        <taxon>Spermatophyta</taxon>
        <taxon>Magnoliopsida</taxon>
        <taxon>eudicotyledons</taxon>
        <taxon>Gunneridae</taxon>
        <taxon>Pentapetalae</taxon>
        <taxon>asterids</taxon>
        <taxon>lamiids</taxon>
        <taxon>Lamiales</taxon>
        <taxon>Oleaceae</taxon>
        <taxon>Oleeae</taxon>
        <taxon>Fraxinus</taxon>
    </lineage>
</organism>
<dbReference type="InterPro" id="IPR035810">
    <property type="entry name" value="PEBP_euk"/>
</dbReference>
<dbReference type="CDD" id="cd00866">
    <property type="entry name" value="PEBP_euk"/>
    <property type="match status" value="1"/>
</dbReference>
<dbReference type="GO" id="GO:0009910">
    <property type="term" value="P:negative regulation of flower development"/>
    <property type="evidence" value="ECO:0007669"/>
    <property type="project" value="TreeGrafter"/>
</dbReference>
<dbReference type="GO" id="GO:0005737">
    <property type="term" value="C:cytoplasm"/>
    <property type="evidence" value="ECO:0007669"/>
    <property type="project" value="TreeGrafter"/>
</dbReference>
<proteinExistence type="predicted"/>
<dbReference type="Gene3D" id="3.90.280.10">
    <property type="entry name" value="PEBP-like"/>
    <property type="match status" value="1"/>
</dbReference>
<dbReference type="PANTHER" id="PTHR11362">
    <property type="entry name" value="PHOSPHATIDYLETHANOLAMINE-BINDING PROTEIN"/>
    <property type="match status" value="1"/>
</dbReference>
<dbReference type="EMBL" id="OU503052">
    <property type="protein sequence ID" value="CAI9780217.1"/>
    <property type="molecule type" value="Genomic_DNA"/>
</dbReference>
<evidence type="ECO:0000313" key="2">
    <source>
        <dbReference type="Proteomes" id="UP000834106"/>
    </source>
</evidence>
<dbReference type="AlphaFoldDB" id="A0AAD2A866"/>
<dbReference type="InterPro" id="IPR036610">
    <property type="entry name" value="PEBP-like_sf"/>
</dbReference>
<reference evidence="1" key="1">
    <citation type="submission" date="2023-05" db="EMBL/GenBank/DDBJ databases">
        <authorList>
            <person name="Huff M."/>
        </authorList>
    </citation>
    <scope>NUCLEOTIDE SEQUENCE</scope>
</reference>
<evidence type="ECO:0000313" key="1">
    <source>
        <dbReference type="EMBL" id="CAI9780217.1"/>
    </source>
</evidence>
<dbReference type="InterPro" id="IPR008914">
    <property type="entry name" value="PEBP"/>
</dbReference>
<protein>
    <submittedName>
        <fullName evidence="1">Uncharacterized protein</fullName>
    </submittedName>
</protein>
<keyword evidence="2" id="KW-1185">Reference proteome</keyword>
<dbReference type="Proteomes" id="UP000834106">
    <property type="component" value="Chromosome 17"/>
</dbReference>
<accession>A0AAD2A866</accession>